<accession>A0A1V6XQQ5</accession>
<dbReference type="EMBL" id="CAJVNV010000088">
    <property type="protein sequence ID" value="CAG8030156.1"/>
    <property type="molecule type" value="Genomic_DNA"/>
</dbReference>
<reference evidence="2" key="3">
    <citation type="submission" date="2021-07" db="EMBL/GenBank/DDBJ databases">
        <authorList>
            <person name="Branca A.L. A."/>
        </authorList>
    </citation>
    <scope>NUCLEOTIDE SEQUENCE</scope>
</reference>
<keyword evidence="4" id="KW-1185">Reference proteome</keyword>
<evidence type="ECO:0000256" key="1">
    <source>
        <dbReference type="SAM" id="MobiDB-lite"/>
    </source>
</evidence>
<sequence>MSSSHANLDAASTDRKARLAKLAALKRKQPEQDTNEAGTEDRELPDADTTPDVTAQYLSGRNYDPETRGPKLGFEQGPQEGQVTLEAQAAEIARATAEQAKEDTGADEQPIDLFKLQPKKPNWDLKRDLDEKLKTLNVRTENAIARIVQQRVEDAKRAAKARGPKSNGDEEGEEVGMEGEALVEGIHMREREEEKSDEETI</sequence>
<dbReference type="OMA" id="MLVQGIH"/>
<protein>
    <recommendedName>
        <fullName evidence="5">Cwf18 pre-mRNA splicing factor</fullName>
    </recommendedName>
</protein>
<dbReference type="Proteomes" id="UP000191691">
    <property type="component" value="Unassembled WGS sequence"/>
</dbReference>
<dbReference type="PANTHER" id="PTHR31551">
    <property type="entry name" value="PRE-MRNA-SPLICING FACTOR CWF18"/>
    <property type="match status" value="1"/>
</dbReference>
<reference evidence="3" key="1">
    <citation type="submission" date="2016-10" db="EMBL/GenBank/DDBJ databases">
        <title>Uncovering the secondary metabolism of Penicillium species provides insights into the evolution of 6-MSA pathways.</title>
        <authorList>
            <person name="Nielsen J.C."/>
            <person name="Nielsen J."/>
        </authorList>
    </citation>
    <scope>NUCLEOTIDE SEQUENCE [LARGE SCALE GENOMIC DNA]</scope>
    <source>
        <strain evidence="3">IBT 13039</strain>
    </source>
</reference>
<dbReference type="STRING" id="60175.A0A1V6XQQ5"/>
<feature type="region of interest" description="Disordered" evidence="1">
    <location>
        <begin position="95"/>
        <end position="115"/>
    </location>
</feature>
<evidence type="ECO:0008006" key="5">
    <source>
        <dbReference type="Google" id="ProtNLM"/>
    </source>
</evidence>
<name>A0A1V6XQQ5_PENNA</name>
<evidence type="ECO:0000313" key="3">
    <source>
        <dbReference type="EMBL" id="OQE77435.1"/>
    </source>
</evidence>
<evidence type="ECO:0000313" key="2">
    <source>
        <dbReference type="EMBL" id="CAG8030156.1"/>
    </source>
</evidence>
<gene>
    <name evidence="3" type="ORF">PENNAL_c0062G08111</name>
    <name evidence="2" type="ORF">PNAL_LOCUS2702</name>
</gene>
<dbReference type="AlphaFoldDB" id="A0A1V6XQQ5"/>
<dbReference type="GO" id="GO:0005684">
    <property type="term" value="C:U2-type spliceosomal complex"/>
    <property type="evidence" value="ECO:0007669"/>
    <property type="project" value="TreeGrafter"/>
</dbReference>
<feature type="region of interest" description="Disordered" evidence="1">
    <location>
        <begin position="1"/>
        <end position="77"/>
    </location>
</feature>
<reference evidence="4" key="2">
    <citation type="journal article" date="2017" name="Nat. Microbiol.">
        <title>Global analysis of biosynthetic gene clusters reveals vast potential of secondary metabolite production in Penicillium species.</title>
        <authorList>
            <person name="Nielsen J.C."/>
            <person name="Grijseels S."/>
            <person name="Prigent S."/>
            <person name="Ji B."/>
            <person name="Dainat J."/>
            <person name="Nielsen K.F."/>
            <person name="Frisvad J.C."/>
            <person name="Workman M."/>
            <person name="Nielsen J."/>
        </authorList>
    </citation>
    <scope>NUCLEOTIDE SEQUENCE [LARGE SCALE GENOMIC DNA]</scope>
    <source>
        <strain evidence="4">IBT 13039</strain>
    </source>
</reference>
<comment type="caution">
    <text evidence="3">The sequence shown here is derived from an EMBL/GenBank/DDBJ whole genome shotgun (WGS) entry which is preliminary data.</text>
</comment>
<dbReference type="Pfam" id="PF08315">
    <property type="entry name" value="cwf18"/>
    <property type="match status" value="1"/>
</dbReference>
<dbReference type="PANTHER" id="PTHR31551:SF1">
    <property type="entry name" value="COILED-COIL DOMAIN-CONTAINING PROTEIN 12"/>
    <property type="match status" value="1"/>
</dbReference>
<organism evidence="3 4">
    <name type="scientific">Penicillium nalgiovense</name>
    <dbReference type="NCBI Taxonomy" id="60175"/>
    <lineage>
        <taxon>Eukaryota</taxon>
        <taxon>Fungi</taxon>
        <taxon>Dikarya</taxon>
        <taxon>Ascomycota</taxon>
        <taxon>Pezizomycotina</taxon>
        <taxon>Eurotiomycetes</taxon>
        <taxon>Eurotiomycetidae</taxon>
        <taxon>Eurotiales</taxon>
        <taxon>Aspergillaceae</taxon>
        <taxon>Penicillium</taxon>
    </lineage>
</organism>
<dbReference type="InterPro" id="IPR013169">
    <property type="entry name" value="mRNA_splic_Cwf18-like"/>
</dbReference>
<proteinExistence type="predicted"/>
<feature type="region of interest" description="Disordered" evidence="1">
    <location>
        <begin position="156"/>
        <end position="201"/>
    </location>
</feature>
<dbReference type="EMBL" id="MOOB01000062">
    <property type="protein sequence ID" value="OQE77435.1"/>
    <property type="molecule type" value="Genomic_DNA"/>
</dbReference>
<dbReference type="GO" id="GO:0071014">
    <property type="term" value="C:post-mRNA release spliceosomal complex"/>
    <property type="evidence" value="ECO:0007669"/>
    <property type="project" value="TreeGrafter"/>
</dbReference>
<evidence type="ECO:0000313" key="4">
    <source>
        <dbReference type="Proteomes" id="UP000191691"/>
    </source>
</evidence>
<dbReference type="OrthoDB" id="10261348at2759"/>
<dbReference type="Proteomes" id="UP001153461">
    <property type="component" value="Unassembled WGS sequence"/>
</dbReference>